<dbReference type="InterPro" id="IPR027266">
    <property type="entry name" value="TrmE/GcvT-like"/>
</dbReference>
<dbReference type="GO" id="GO:0003924">
    <property type="term" value="F:GTPase activity"/>
    <property type="evidence" value="ECO:0007669"/>
    <property type="project" value="InterPro"/>
</dbReference>
<name>A0A3B1CMQ3_9ZZZZ</name>
<dbReference type="InterPro" id="IPR025867">
    <property type="entry name" value="MnmE_helical"/>
</dbReference>
<reference evidence="12" key="1">
    <citation type="submission" date="2018-06" db="EMBL/GenBank/DDBJ databases">
        <authorList>
            <person name="Zhirakovskaya E."/>
        </authorList>
    </citation>
    <scope>NUCLEOTIDE SEQUENCE</scope>
</reference>
<dbReference type="InterPro" id="IPR027417">
    <property type="entry name" value="P-loop_NTPase"/>
</dbReference>
<dbReference type="SUPFAM" id="SSF116878">
    <property type="entry name" value="TrmE connector domain"/>
    <property type="match status" value="1"/>
</dbReference>
<keyword evidence="7" id="KW-0378">Hydrolase</keyword>
<dbReference type="InterPro" id="IPR005225">
    <property type="entry name" value="Small_GTP-bd"/>
</dbReference>
<feature type="domain" description="TrmE-type G" evidence="11">
    <location>
        <begin position="219"/>
        <end position="370"/>
    </location>
</feature>
<dbReference type="InterPro" id="IPR018948">
    <property type="entry name" value="GTP-bd_TrmE_N"/>
</dbReference>
<dbReference type="NCBIfam" id="NF003661">
    <property type="entry name" value="PRK05291.1-3"/>
    <property type="match status" value="1"/>
</dbReference>
<keyword evidence="8" id="KW-0460">Magnesium</keyword>
<evidence type="ECO:0000256" key="8">
    <source>
        <dbReference type="ARBA" id="ARBA00022842"/>
    </source>
</evidence>
<gene>
    <name evidence="12" type="ORF">MNBD_IGNAVI01-2730</name>
</gene>
<dbReference type="GO" id="GO:0042802">
    <property type="term" value="F:identical protein binding"/>
    <property type="evidence" value="ECO:0007669"/>
    <property type="project" value="UniProtKB-ARBA"/>
</dbReference>
<evidence type="ECO:0000313" key="12">
    <source>
        <dbReference type="EMBL" id="VAX27761.1"/>
    </source>
</evidence>
<organism evidence="12">
    <name type="scientific">hydrothermal vent metagenome</name>
    <dbReference type="NCBI Taxonomy" id="652676"/>
    <lineage>
        <taxon>unclassified sequences</taxon>
        <taxon>metagenomes</taxon>
        <taxon>ecological metagenomes</taxon>
    </lineage>
</organism>
<evidence type="ECO:0000256" key="3">
    <source>
        <dbReference type="ARBA" id="ARBA00022490"/>
    </source>
</evidence>
<dbReference type="GO" id="GO:0046872">
    <property type="term" value="F:metal ion binding"/>
    <property type="evidence" value="ECO:0007669"/>
    <property type="project" value="UniProtKB-KW"/>
</dbReference>
<dbReference type="PROSITE" id="PS51709">
    <property type="entry name" value="G_TRME"/>
    <property type="match status" value="1"/>
</dbReference>
<dbReference type="NCBIfam" id="TIGR00450">
    <property type="entry name" value="mnmE_trmE_thdF"/>
    <property type="match status" value="1"/>
</dbReference>
<dbReference type="Pfam" id="PF12631">
    <property type="entry name" value="MnmE_helical"/>
    <property type="match status" value="1"/>
</dbReference>
<dbReference type="InterPro" id="IPR027368">
    <property type="entry name" value="MnmE_dom2"/>
</dbReference>
<dbReference type="NCBIfam" id="TIGR00231">
    <property type="entry name" value="small_GTP"/>
    <property type="match status" value="1"/>
</dbReference>
<dbReference type="GO" id="GO:0009507">
    <property type="term" value="C:chloroplast"/>
    <property type="evidence" value="ECO:0007669"/>
    <property type="project" value="UniProtKB-SubCell"/>
</dbReference>
<dbReference type="CDD" id="cd14858">
    <property type="entry name" value="TrmE_N"/>
    <property type="match status" value="1"/>
</dbReference>
<dbReference type="Gene3D" id="3.40.50.300">
    <property type="entry name" value="P-loop containing nucleotide triphosphate hydrolases"/>
    <property type="match status" value="1"/>
</dbReference>
<keyword evidence="9" id="KW-0630">Potassium</keyword>
<dbReference type="HAMAP" id="MF_00379">
    <property type="entry name" value="GTPase_MnmE"/>
    <property type="match status" value="1"/>
</dbReference>
<evidence type="ECO:0000259" key="11">
    <source>
        <dbReference type="PROSITE" id="PS51709"/>
    </source>
</evidence>
<dbReference type="AlphaFoldDB" id="A0A3B1CMQ3"/>
<dbReference type="GO" id="GO:0005525">
    <property type="term" value="F:GTP binding"/>
    <property type="evidence" value="ECO:0007669"/>
    <property type="project" value="UniProtKB-KW"/>
</dbReference>
<dbReference type="FunFam" id="3.30.1360.120:FF:000003">
    <property type="entry name" value="tRNA modification GTPase MnmE"/>
    <property type="match status" value="1"/>
</dbReference>
<dbReference type="PANTHER" id="PTHR42714">
    <property type="entry name" value="TRNA MODIFICATION GTPASE GTPBP3"/>
    <property type="match status" value="1"/>
</dbReference>
<dbReference type="InterPro" id="IPR004520">
    <property type="entry name" value="GTPase_MnmE"/>
</dbReference>
<dbReference type="GO" id="GO:0002098">
    <property type="term" value="P:tRNA wobble uridine modification"/>
    <property type="evidence" value="ECO:0007669"/>
    <property type="project" value="TreeGrafter"/>
</dbReference>
<dbReference type="Gene3D" id="1.20.120.430">
    <property type="entry name" value="tRNA modification GTPase MnmE domain 2"/>
    <property type="match status" value="1"/>
</dbReference>
<evidence type="ECO:0000256" key="9">
    <source>
        <dbReference type="ARBA" id="ARBA00022958"/>
    </source>
</evidence>
<evidence type="ECO:0000256" key="10">
    <source>
        <dbReference type="ARBA" id="ARBA00023134"/>
    </source>
</evidence>
<dbReference type="Pfam" id="PF10396">
    <property type="entry name" value="TrmE_N"/>
    <property type="match status" value="1"/>
</dbReference>
<keyword evidence="3" id="KW-0963">Cytoplasm</keyword>
<dbReference type="Gene3D" id="3.30.1360.120">
    <property type="entry name" value="Probable tRNA modification gtpase trme, domain 1"/>
    <property type="match status" value="1"/>
</dbReference>
<evidence type="ECO:0000256" key="4">
    <source>
        <dbReference type="ARBA" id="ARBA00022694"/>
    </source>
</evidence>
<evidence type="ECO:0000256" key="6">
    <source>
        <dbReference type="ARBA" id="ARBA00022741"/>
    </source>
</evidence>
<dbReference type="PANTHER" id="PTHR42714:SF2">
    <property type="entry name" value="TRNA MODIFICATION GTPASE GTPBP3, MITOCHONDRIAL"/>
    <property type="match status" value="1"/>
</dbReference>
<dbReference type="CDD" id="cd04164">
    <property type="entry name" value="trmE"/>
    <property type="match status" value="1"/>
</dbReference>
<dbReference type="FunFam" id="3.40.50.300:FF:001376">
    <property type="entry name" value="tRNA modification GTPase MnmE"/>
    <property type="match status" value="1"/>
</dbReference>
<comment type="subcellular location">
    <subcellularLocation>
        <location evidence="1">Plastid</location>
        <location evidence="1">Chloroplast</location>
    </subcellularLocation>
</comment>
<evidence type="ECO:0000256" key="1">
    <source>
        <dbReference type="ARBA" id="ARBA00004229"/>
    </source>
</evidence>
<dbReference type="GO" id="GO:0030488">
    <property type="term" value="P:tRNA methylation"/>
    <property type="evidence" value="ECO:0007669"/>
    <property type="project" value="TreeGrafter"/>
</dbReference>
<dbReference type="InterPro" id="IPR031168">
    <property type="entry name" value="G_TrmE"/>
</dbReference>
<sequence>MNEEIIIAQATPVGEGAISVIRVSGSGSVKILDDVFKGKIKLTKAATHTIHYGKIVSEKGEVIDDVLVSVFINPNSYTGEDSVEISTHSSTIVVKKIIELLTSRGARLAEPGEFTKRAFLNGKIDLAQAEAVADIINARTEASLRGARNQLDGILSQKVEELRASLLSVSSLLELELDFAEEDLEFLSSQEAINKTDKIILEIESLLNTYSFGRVIREGINVALVGRPNVGKSSLLNYMLKESRAIVSEIPGTTRDIIREEVSINGVLFRLFDTAGIRLTEHTVEKEGVERSRKAVKEADIVLFINDVLDGYSEELFNELINLTKEEKIISVLNKIDLDNDTEIKTDLKISALTGDGIKELFDLLNKKALGSKSYTEKDAVVSNIRHYNALKKAKENLMDAKKSLIKKMTGEFVAVDLRLAEEHLGEIIGKVTTDDILNNIFSKFCIGK</sequence>
<dbReference type="GO" id="GO:0005829">
    <property type="term" value="C:cytosol"/>
    <property type="evidence" value="ECO:0007669"/>
    <property type="project" value="TreeGrafter"/>
</dbReference>
<evidence type="ECO:0000256" key="7">
    <source>
        <dbReference type="ARBA" id="ARBA00022801"/>
    </source>
</evidence>
<keyword evidence="10" id="KW-0342">GTP-binding</keyword>
<comment type="similarity">
    <text evidence="2">Belongs to the TRAFAC class TrmE-Era-EngA-EngB-Septin-like GTPase superfamily. TrmE GTPase family.</text>
</comment>
<protein>
    <submittedName>
        <fullName evidence="12">tRNA-5-carboxymethylaminomethyl-2-thiouridine(34) synthesis protein MnmE</fullName>
    </submittedName>
</protein>
<evidence type="ECO:0000256" key="5">
    <source>
        <dbReference type="ARBA" id="ARBA00022723"/>
    </source>
</evidence>
<dbReference type="Pfam" id="PF01926">
    <property type="entry name" value="MMR_HSR1"/>
    <property type="match status" value="1"/>
</dbReference>
<dbReference type="SUPFAM" id="SSF52540">
    <property type="entry name" value="P-loop containing nucleoside triphosphate hydrolases"/>
    <property type="match status" value="1"/>
</dbReference>
<keyword evidence="5" id="KW-0479">Metal-binding</keyword>
<keyword evidence="4" id="KW-0819">tRNA processing</keyword>
<accession>A0A3B1CMQ3</accession>
<keyword evidence="6" id="KW-0547">Nucleotide-binding</keyword>
<dbReference type="InterPro" id="IPR006073">
    <property type="entry name" value="GTP-bd"/>
</dbReference>
<dbReference type="EMBL" id="UOGD01000393">
    <property type="protein sequence ID" value="VAX27761.1"/>
    <property type="molecule type" value="Genomic_DNA"/>
</dbReference>
<evidence type="ECO:0000256" key="2">
    <source>
        <dbReference type="ARBA" id="ARBA00011043"/>
    </source>
</evidence>
<proteinExistence type="inferred from homology"/>